<sequence length="153" mass="18322">MTEEQLQLLVETTSWNFFNKPFKHQAFFNSRLKTTAGRYHLTDHHLDFNPKMAALSRETFIGIIKHELCHYHLHIENKGYRHKDADFKELLTRTGGLRYAPDIQKNRNLHVYKCQKCQLSITRRKRINTKRFVCGHCGGKLFYEYTYTKRSKK</sequence>
<feature type="domain" description="SprT-like" evidence="1">
    <location>
        <begin position="4"/>
        <end position="144"/>
    </location>
</feature>
<accession>A0ABN3Y8U9</accession>
<reference evidence="2 3" key="1">
    <citation type="journal article" date="2019" name="Int. J. Syst. Evol. Microbiol.">
        <title>The Global Catalogue of Microorganisms (GCM) 10K type strain sequencing project: providing services to taxonomists for standard genome sequencing and annotation.</title>
        <authorList>
            <consortium name="The Broad Institute Genomics Platform"/>
            <consortium name="The Broad Institute Genome Sequencing Center for Infectious Disease"/>
            <person name="Wu L."/>
            <person name="Ma J."/>
        </authorList>
    </citation>
    <scope>NUCLEOTIDE SEQUENCE [LARGE SCALE GENOMIC DNA]</scope>
    <source>
        <strain evidence="2 3">JCM 8736</strain>
    </source>
</reference>
<evidence type="ECO:0000259" key="1">
    <source>
        <dbReference type="SMART" id="SM00731"/>
    </source>
</evidence>
<protein>
    <submittedName>
        <fullName evidence="2">SprT family protein</fullName>
    </submittedName>
</protein>
<dbReference type="RefSeq" id="WP_068706618.1">
    <property type="nucleotide sequence ID" value="NZ_BAAAXQ010000064.1"/>
</dbReference>
<organism evidence="2 3">
    <name type="scientific">Tetragenococcus solitarius</name>
    <dbReference type="NCBI Taxonomy" id="71453"/>
    <lineage>
        <taxon>Bacteria</taxon>
        <taxon>Bacillati</taxon>
        <taxon>Bacillota</taxon>
        <taxon>Bacilli</taxon>
        <taxon>Lactobacillales</taxon>
        <taxon>Enterococcaceae</taxon>
        <taxon>Tetragenococcus</taxon>
    </lineage>
</organism>
<dbReference type="InterPro" id="IPR006640">
    <property type="entry name" value="SprT-like_domain"/>
</dbReference>
<dbReference type="Pfam" id="PF10263">
    <property type="entry name" value="SprT-like"/>
    <property type="match status" value="1"/>
</dbReference>
<evidence type="ECO:0000313" key="3">
    <source>
        <dbReference type="Proteomes" id="UP001501577"/>
    </source>
</evidence>
<dbReference type="SMART" id="SM00731">
    <property type="entry name" value="SprT"/>
    <property type="match status" value="1"/>
</dbReference>
<dbReference type="Proteomes" id="UP001501577">
    <property type="component" value="Unassembled WGS sequence"/>
</dbReference>
<evidence type="ECO:0000313" key="2">
    <source>
        <dbReference type="EMBL" id="GAA3022686.1"/>
    </source>
</evidence>
<gene>
    <name evidence="2" type="ORF">GCM10019998_19120</name>
</gene>
<proteinExistence type="predicted"/>
<dbReference type="NCBIfam" id="NF003339">
    <property type="entry name" value="PRK04351.1"/>
    <property type="match status" value="1"/>
</dbReference>
<comment type="caution">
    <text evidence="2">The sequence shown here is derived from an EMBL/GenBank/DDBJ whole genome shotgun (WGS) entry which is preliminary data.</text>
</comment>
<dbReference type="EMBL" id="BAAAXQ010000064">
    <property type="protein sequence ID" value="GAA3022686.1"/>
    <property type="molecule type" value="Genomic_DNA"/>
</dbReference>
<keyword evidence="3" id="KW-1185">Reference proteome</keyword>
<name>A0ABN3Y8U9_9ENTE</name>